<name>A0A0E9MTH9_9SPHN</name>
<dbReference type="InterPro" id="IPR041095">
    <property type="entry name" value="EFG_II"/>
</dbReference>
<evidence type="ECO:0000256" key="1">
    <source>
        <dbReference type="ARBA" id="ARBA00017872"/>
    </source>
</evidence>
<evidence type="ECO:0000256" key="4">
    <source>
        <dbReference type="ARBA" id="ARBA00022917"/>
    </source>
</evidence>
<dbReference type="Gene3D" id="2.40.30.10">
    <property type="entry name" value="Translation factors"/>
    <property type="match status" value="1"/>
</dbReference>
<dbReference type="GO" id="GO:0032790">
    <property type="term" value="P:ribosome disassembly"/>
    <property type="evidence" value="ECO:0007669"/>
    <property type="project" value="TreeGrafter"/>
</dbReference>
<gene>
    <name evidence="8" type="primary">fusA</name>
    <name evidence="8" type="ORF">SCH01S_51_01310</name>
</gene>
<dbReference type="InterPro" id="IPR020568">
    <property type="entry name" value="Ribosomal_Su5_D2-typ_SF"/>
</dbReference>
<dbReference type="Pfam" id="PF22042">
    <property type="entry name" value="EF-G_D2"/>
    <property type="match status" value="1"/>
</dbReference>
<evidence type="ECO:0000256" key="6">
    <source>
        <dbReference type="ARBA" id="ARBA00024731"/>
    </source>
</evidence>
<reference evidence="8 9" key="1">
    <citation type="submission" date="2015-04" db="EMBL/GenBank/DDBJ databases">
        <title>Whole genome shotgun sequence of Sphingomonas changbaiensis NBRC 104936.</title>
        <authorList>
            <person name="Katano-Makiyama Y."/>
            <person name="Hosoyama A."/>
            <person name="Hashimoto M."/>
            <person name="Noguchi M."/>
            <person name="Tsuchikane K."/>
            <person name="Ohji S."/>
            <person name="Yamazoe A."/>
            <person name="Ichikawa N."/>
            <person name="Kimura A."/>
            <person name="Fujita N."/>
        </authorList>
    </citation>
    <scope>NUCLEOTIDE SEQUENCE [LARGE SCALE GENOMIC DNA]</scope>
    <source>
        <strain evidence="8 9">NBRC 104936</strain>
    </source>
</reference>
<dbReference type="GO" id="GO:0003746">
    <property type="term" value="F:translation elongation factor activity"/>
    <property type="evidence" value="ECO:0007669"/>
    <property type="project" value="UniProtKB-KW"/>
</dbReference>
<dbReference type="PANTHER" id="PTHR43261:SF7">
    <property type="entry name" value="ELONGATION FACTOR G-LIKE PROTEIN"/>
    <property type="match status" value="1"/>
</dbReference>
<dbReference type="InterPro" id="IPR000795">
    <property type="entry name" value="T_Tr_GTP-bd_dom"/>
</dbReference>
<dbReference type="PROSITE" id="PS51722">
    <property type="entry name" value="G_TR_2"/>
    <property type="match status" value="1"/>
</dbReference>
<keyword evidence="2" id="KW-0547">Nucleotide-binding</keyword>
<dbReference type="InterPro" id="IPR035647">
    <property type="entry name" value="EFG_III/V"/>
</dbReference>
<dbReference type="Pfam" id="PF14492">
    <property type="entry name" value="EFG_III"/>
    <property type="match status" value="1"/>
</dbReference>
<dbReference type="Gene3D" id="3.40.50.300">
    <property type="entry name" value="P-loop containing nucleotide triphosphate hydrolases"/>
    <property type="match status" value="1"/>
</dbReference>
<dbReference type="NCBIfam" id="NF009379">
    <property type="entry name" value="PRK12740.1-3"/>
    <property type="match status" value="1"/>
</dbReference>
<dbReference type="Gene3D" id="3.30.230.10">
    <property type="match status" value="1"/>
</dbReference>
<dbReference type="SMART" id="SM00838">
    <property type="entry name" value="EFG_C"/>
    <property type="match status" value="1"/>
</dbReference>
<dbReference type="Proteomes" id="UP000033202">
    <property type="component" value="Unassembled WGS sequence"/>
</dbReference>
<accession>A0A0E9MTH9</accession>
<dbReference type="Pfam" id="PF03764">
    <property type="entry name" value="EFG_IV"/>
    <property type="match status" value="1"/>
</dbReference>
<dbReference type="EMBL" id="BBWU01000051">
    <property type="protein sequence ID" value="GAO40798.1"/>
    <property type="molecule type" value="Genomic_DNA"/>
</dbReference>
<dbReference type="InterPro" id="IPR009000">
    <property type="entry name" value="Transl_B-barrel_sf"/>
</dbReference>
<dbReference type="CDD" id="cd01434">
    <property type="entry name" value="EFG_mtEFG1_IV"/>
    <property type="match status" value="1"/>
</dbReference>
<dbReference type="FunFam" id="3.30.230.10:FF:000003">
    <property type="entry name" value="Elongation factor G"/>
    <property type="match status" value="1"/>
</dbReference>
<dbReference type="CDD" id="cd16262">
    <property type="entry name" value="EFG_III"/>
    <property type="match status" value="1"/>
</dbReference>
<dbReference type="OrthoDB" id="9802948at2"/>
<dbReference type="PANTHER" id="PTHR43261">
    <property type="entry name" value="TRANSLATION ELONGATION FACTOR G-RELATED"/>
    <property type="match status" value="1"/>
</dbReference>
<dbReference type="InterPro" id="IPR035649">
    <property type="entry name" value="EFG_V"/>
</dbReference>
<dbReference type="CDD" id="cd03713">
    <property type="entry name" value="EFG_mtEFG_C"/>
    <property type="match status" value="1"/>
</dbReference>
<keyword evidence="5" id="KW-0342">GTP-binding</keyword>
<dbReference type="InterPro" id="IPR014721">
    <property type="entry name" value="Ribsml_uS5_D2-typ_fold_subgr"/>
</dbReference>
<dbReference type="Pfam" id="PF00679">
    <property type="entry name" value="EFG_C"/>
    <property type="match status" value="1"/>
</dbReference>
<dbReference type="CDD" id="cd04170">
    <property type="entry name" value="EF-G_bact"/>
    <property type="match status" value="1"/>
</dbReference>
<dbReference type="InterPro" id="IPR027417">
    <property type="entry name" value="P-loop_NTPase"/>
</dbReference>
<dbReference type="Pfam" id="PF00009">
    <property type="entry name" value="GTP_EFTU"/>
    <property type="match status" value="1"/>
</dbReference>
<dbReference type="InterPro" id="IPR053905">
    <property type="entry name" value="EF-G-like_DII"/>
</dbReference>
<dbReference type="InterPro" id="IPR000640">
    <property type="entry name" value="EFG_V-like"/>
</dbReference>
<sequence>MPGRSAGTRAIALVGPGGAGKTSLAEALLFCSEAIARQGSVDAGTCVGDSSPEARARRGSTELNVLHFDYLGDHFALIDSPGSVGFAADGALGIAACDLAVVVIDPDQNRAQLAEPTLRQLEAMDIPHIIFVNKIDQARGRLRDLLEALQPLSAKPLLARHIPIWEGDRITGFVDVGLERAFHYVAGKPSERTEIPQALMDREISDRMHLLEQLADHDDSLLEQLLMDETPDQQTVLADLAKETGQNLGVPVMFGSAQNGFGVRRLLKALRHEAPAPDRAAERLGADGACALVFKVSNGNQIGRLALARLFGGSLQEGADLNGTRIGTLLRLQGDKTVKIPRAEAGDVIAIAKLEGVQAGEWLTADGKAAPAPATESLVANHVVAIAPKNRNDDVKLSTALHKLTEEDCSLTWEQDEVHHETLLRGMGDEHLNVVLARLKRRYGVDVSARPATIGYKESIRKTVTQRGRHKKQSGGHGQYGDCVIELRPLPRGSGFVFEDKITGGAIPRQYIPAVEAGIKDAMAKGPLGFPVVDVAVTLTDGSFHSVDSSELAFRTAGRIAMSEALAAAAPYLLEPIVKVTILAPNAATSRVTSAISSRRGQMLGMEPREGWHRWDRVEALMPEASLRGLDAELRSLSQGLATYVAEFDHLQEISGKLADEVVQQKQLEAA</sequence>
<dbReference type="SUPFAM" id="SSF54980">
    <property type="entry name" value="EF-G C-terminal domain-like"/>
    <property type="match status" value="2"/>
</dbReference>
<dbReference type="NCBIfam" id="NF009381">
    <property type="entry name" value="PRK12740.1-5"/>
    <property type="match status" value="1"/>
</dbReference>
<keyword evidence="9" id="KW-1185">Reference proteome</keyword>
<dbReference type="InterPro" id="IPR005517">
    <property type="entry name" value="Transl_elong_EFG/EF2_IV"/>
</dbReference>
<evidence type="ECO:0000256" key="2">
    <source>
        <dbReference type="ARBA" id="ARBA00022741"/>
    </source>
</evidence>
<dbReference type="InterPro" id="IPR047872">
    <property type="entry name" value="EFG_IV"/>
</dbReference>
<evidence type="ECO:0000313" key="8">
    <source>
        <dbReference type="EMBL" id="GAO40798.1"/>
    </source>
</evidence>
<evidence type="ECO:0000259" key="7">
    <source>
        <dbReference type="PROSITE" id="PS51722"/>
    </source>
</evidence>
<dbReference type="GO" id="GO:0097216">
    <property type="term" value="F:guanosine tetraphosphate binding"/>
    <property type="evidence" value="ECO:0007669"/>
    <property type="project" value="UniProtKB-ARBA"/>
</dbReference>
<dbReference type="SUPFAM" id="SSF54211">
    <property type="entry name" value="Ribosomal protein S5 domain 2-like"/>
    <property type="match status" value="1"/>
</dbReference>
<dbReference type="Gene3D" id="3.30.70.870">
    <property type="entry name" value="Elongation Factor G (Translational Gtpase), domain 3"/>
    <property type="match status" value="1"/>
</dbReference>
<dbReference type="NCBIfam" id="NF009891">
    <property type="entry name" value="PRK13351.1-1"/>
    <property type="match status" value="1"/>
</dbReference>
<comment type="function">
    <text evidence="6">Catalyzes the GTP-dependent ribosomal translocation step during translation elongation. During this step, the ribosome changes from the pre-translocational (PRE) to the post-translocational (POST) state as the newly formed A-site-bound peptidyl-tRNA and P-site-bound deacylated tRNA move to the P and E sites, respectively. Catalyzes the coordinated movement of the two tRNA molecules, the mRNA and conformational changes in the ribosome.</text>
</comment>
<proteinExistence type="predicted"/>
<keyword evidence="3 8" id="KW-0251">Elongation factor</keyword>
<dbReference type="SUPFAM" id="SSF52540">
    <property type="entry name" value="P-loop containing nucleoside triphosphate hydrolases"/>
    <property type="match status" value="1"/>
</dbReference>
<evidence type="ECO:0000313" key="9">
    <source>
        <dbReference type="Proteomes" id="UP000033202"/>
    </source>
</evidence>
<dbReference type="InterPro" id="IPR009022">
    <property type="entry name" value="EFG_III"/>
</dbReference>
<comment type="caution">
    <text evidence="8">The sequence shown here is derived from an EMBL/GenBank/DDBJ whole genome shotgun (WGS) entry which is preliminary data.</text>
</comment>
<dbReference type="Gene3D" id="3.30.70.240">
    <property type="match status" value="1"/>
</dbReference>
<evidence type="ECO:0000256" key="3">
    <source>
        <dbReference type="ARBA" id="ARBA00022768"/>
    </source>
</evidence>
<organism evidence="8 9">
    <name type="scientific">Sphingomonas changbaiensis NBRC 104936</name>
    <dbReference type="NCBI Taxonomy" id="1219043"/>
    <lineage>
        <taxon>Bacteria</taxon>
        <taxon>Pseudomonadati</taxon>
        <taxon>Pseudomonadota</taxon>
        <taxon>Alphaproteobacteria</taxon>
        <taxon>Sphingomonadales</taxon>
        <taxon>Sphingomonadaceae</taxon>
        <taxon>Sphingomonas</taxon>
    </lineage>
</organism>
<dbReference type="SUPFAM" id="SSF50447">
    <property type="entry name" value="Translation proteins"/>
    <property type="match status" value="1"/>
</dbReference>
<protein>
    <recommendedName>
        <fullName evidence="1">Elongation factor G</fullName>
    </recommendedName>
</protein>
<dbReference type="GO" id="GO:0003924">
    <property type="term" value="F:GTPase activity"/>
    <property type="evidence" value="ECO:0007669"/>
    <property type="project" value="InterPro"/>
</dbReference>
<dbReference type="GO" id="GO:0005525">
    <property type="term" value="F:GTP binding"/>
    <property type="evidence" value="ECO:0007669"/>
    <property type="project" value="UniProtKB-KW"/>
</dbReference>
<keyword evidence="4" id="KW-0648">Protein biosynthesis</keyword>
<feature type="domain" description="Tr-type G" evidence="7">
    <location>
        <begin position="6"/>
        <end position="278"/>
    </location>
</feature>
<dbReference type="SMART" id="SM00889">
    <property type="entry name" value="EFG_IV"/>
    <property type="match status" value="1"/>
</dbReference>
<dbReference type="AlphaFoldDB" id="A0A0E9MTH9"/>
<evidence type="ECO:0000256" key="5">
    <source>
        <dbReference type="ARBA" id="ARBA00023134"/>
    </source>
</evidence>
<dbReference type="STRING" id="1219043.SCH01S_51_01310"/>
<dbReference type="RefSeq" id="WP_046349560.1">
    <property type="nucleotide sequence ID" value="NZ_BBWU01000051.1"/>
</dbReference>